<accession>A0A7S3MV44</accession>
<dbReference type="AlphaFoldDB" id="A0A7S3MV44"/>
<evidence type="ECO:0000313" key="1">
    <source>
        <dbReference type="EMBL" id="CAE0322265.1"/>
    </source>
</evidence>
<reference evidence="1" key="1">
    <citation type="submission" date="2021-01" db="EMBL/GenBank/DDBJ databases">
        <authorList>
            <person name="Corre E."/>
            <person name="Pelletier E."/>
            <person name="Niang G."/>
            <person name="Scheremetjew M."/>
            <person name="Finn R."/>
            <person name="Kale V."/>
            <person name="Holt S."/>
            <person name="Cochrane G."/>
            <person name="Meng A."/>
            <person name="Brown T."/>
            <person name="Cohen L."/>
        </authorList>
    </citation>
    <scope>NUCLEOTIDE SEQUENCE</scope>
    <source>
        <strain evidence="1">S3</strain>
    </source>
</reference>
<protein>
    <submittedName>
        <fullName evidence="1">Uncharacterized protein</fullName>
    </submittedName>
</protein>
<proteinExistence type="predicted"/>
<name>A0A7S3MV44_9SPIT</name>
<gene>
    <name evidence="1" type="ORF">SINC0208_LOCUS2848</name>
</gene>
<dbReference type="EMBL" id="HBIH01006842">
    <property type="protein sequence ID" value="CAE0322265.1"/>
    <property type="molecule type" value="Transcribed_RNA"/>
</dbReference>
<sequence length="189" mass="21960">MKFREGDMVIKGFKAEPALGLFIDIKKWDFKKEAFDHFGYTCLPILQELDTDADELTHEFYVRSGVFSLPVFEGKIDPSVLMALRSQENCIQYLNDLCKNKENGVKYKGKTSLIIRMVDQQRKLHFHKPIDMDPPSLVHVAEGKKKELKYDKSRKGSELQSFVPTKWAKKGTELFQLLNSKFKDYFALE</sequence>
<organism evidence="1">
    <name type="scientific">Strombidium inclinatum</name>
    <dbReference type="NCBI Taxonomy" id="197538"/>
    <lineage>
        <taxon>Eukaryota</taxon>
        <taxon>Sar</taxon>
        <taxon>Alveolata</taxon>
        <taxon>Ciliophora</taxon>
        <taxon>Intramacronucleata</taxon>
        <taxon>Spirotrichea</taxon>
        <taxon>Oligotrichia</taxon>
        <taxon>Strombidiidae</taxon>
        <taxon>Strombidium</taxon>
    </lineage>
</organism>